<reference evidence="2" key="1">
    <citation type="submission" date="2019-08" db="EMBL/GenBank/DDBJ databases">
        <authorList>
            <person name="Kucharzyk K."/>
            <person name="Murdoch R.W."/>
            <person name="Higgins S."/>
            <person name="Loffler F."/>
        </authorList>
    </citation>
    <scope>NUCLEOTIDE SEQUENCE</scope>
</reference>
<accession>A0A645GZK6</accession>
<proteinExistence type="predicted"/>
<protein>
    <submittedName>
        <fullName evidence="2">Uncharacterized protein</fullName>
    </submittedName>
</protein>
<dbReference type="AlphaFoldDB" id="A0A645GZK6"/>
<gene>
    <name evidence="2" type="ORF">SDC9_176937</name>
</gene>
<name>A0A645GZK6_9ZZZZ</name>
<evidence type="ECO:0000256" key="1">
    <source>
        <dbReference type="SAM" id="MobiDB-lite"/>
    </source>
</evidence>
<feature type="region of interest" description="Disordered" evidence="1">
    <location>
        <begin position="35"/>
        <end position="54"/>
    </location>
</feature>
<organism evidence="2">
    <name type="scientific">bioreactor metagenome</name>
    <dbReference type="NCBI Taxonomy" id="1076179"/>
    <lineage>
        <taxon>unclassified sequences</taxon>
        <taxon>metagenomes</taxon>
        <taxon>ecological metagenomes</taxon>
    </lineage>
</organism>
<sequence>MKISAIQPGNGNVGCKNFQKQRIGDADSFGIQHHARQTPEQEHAGQRTYEGRNVNMTDPEALPYADRRGNTHTNQNYKNRVECGFCQQLCGDRAD</sequence>
<comment type="caution">
    <text evidence="2">The sequence shown here is derived from an EMBL/GenBank/DDBJ whole genome shotgun (WGS) entry which is preliminary data.</text>
</comment>
<dbReference type="EMBL" id="VSSQ01080208">
    <property type="protein sequence ID" value="MPN29484.1"/>
    <property type="molecule type" value="Genomic_DNA"/>
</dbReference>
<evidence type="ECO:0000313" key="2">
    <source>
        <dbReference type="EMBL" id="MPN29484.1"/>
    </source>
</evidence>